<name>A0ABS8G8S4_9ALTE</name>
<dbReference type="Proteomes" id="UP001520878">
    <property type="component" value="Unassembled WGS sequence"/>
</dbReference>
<protein>
    <recommendedName>
        <fullName evidence="3">STAS/SEC14 domain-containing protein</fullName>
    </recommendedName>
</protein>
<dbReference type="RefSeq" id="WP_229160834.1">
    <property type="nucleotide sequence ID" value="NZ_JAJEWP010000003.1"/>
</dbReference>
<organism evidence="1 2">
    <name type="scientific">Fluctibacter halophilus</name>
    <dbReference type="NCBI Taxonomy" id="226011"/>
    <lineage>
        <taxon>Bacteria</taxon>
        <taxon>Pseudomonadati</taxon>
        <taxon>Pseudomonadota</taxon>
        <taxon>Gammaproteobacteria</taxon>
        <taxon>Alteromonadales</taxon>
        <taxon>Alteromonadaceae</taxon>
        <taxon>Fluctibacter</taxon>
    </lineage>
</organism>
<reference evidence="1 2" key="1">
    <citation type="submission" date="2021-10" db="EMBL/GenBank/DDBJ databases">
        <title>Draft genome of Aestuariibacter halophilus JC2043.</title>
        <authorList>
            <person name="Emsley S.A."/>
            <person name="Pfannmuller K.M."/>
            <person name="Ushijima B."/>
            <person name="Saw J.H."/>
            <person name="Videau P."/>
        </authorList>
    </citation>
    <scope>NUCLEOTIDE SEQUENCE [LARGE SCALE GENOMIC DNA]</scope>
    <source>
        <strain evidence="1 2">JC2043</strain>
    </source>
</reference>
<evidence type="ECO:0000313" key="2">
    <source>
        <dbReference type="Proteomes" id="UP001520878"/>
    </source>
</evidence>
<evidence type="ECO:0008006" key="3">
    <source>
        <dbReference type="Google" id="ProtNLM"/>
    </source>
</evidence>
<dbReference type="EMBL" id="JAJEWP010000003">
    <property type="protein sequence ID" value="MCC2616977.1"/>
    <property type="molecule type" value="Genomic_DNA"/>
</dbReference>
<evidence type="ECO:0000313" key="1">
    <source>
        <dbReference type="EMBL" id="MCC2616977.1"/>
    </source>
</evidence>
<keyword evidence="2" id="KW-1185">Reference proteome</keyword>
<proteinExistence type="predicted"/>
<gene>
    <name evidence="1" type="ORF">LJ739_12060</name>
</gene>
<comment type="caution">
    <text evidence="1">The sequence shown here is derived from an EMBL/GenBank/DDBJ whole genome shotgun (WGS) entry which is preliminary data.</text>
</comment>
<sequence length="138" mass="15327">MRTKFAMHGTLSVRIDGQVLILEGQGPWNTEALQIEDERIMTQVKGLYGQPWGVLGLFRGEAVYVPEAAKALVENVREEKHQGRIATAIVIEASPSAQFSQLHLKDLYQQASENVSFFSTEADAMAWLQRQLQVAGKG</sequence>
<accession>A0ABS8G8S4</accession>